<proteinExistence type="predicted"/>
<accession>U4LY16</accession>
<reference evidence="1 2" key="1">
    <citation type="journal article" date="2013" name="PLoS Genet.">
        <title>The genome and development-dependent transcriptomes of Pyronema confluens: a window into fungal evolution.</title>
        <authorList>
            <person name="Traeger S."/>
            <person name="Altegoer F."/>
            <person name="Freitag M."/>
            <person name="Gabaldon T."/>
            <person name="Kempken F."/>
            <person name="Kumar A."/>
            <person name="Marcet-Houben M."/>
            <person name="Poggeler S."/>
            <person name="Stajich J.E."/>
            <person name="Nowrousian M."/>
        </authorList>
    </citation>
    <scope>NUCLEOTIDE SEQUENCE [LARGE SCALE GENOMIC DNA]</scope>
    <source>
        <strain evidence="2">CBS 100304</strain>
        <tissue evidence="1">Vegetative mycelium</tissue>
    </source>
</reference>
<dbReference type="Proteomes" id="UP000018144">
    <property type="component" value="Unassembled WGS sequence"/>
</dbReference>
<organism evidence="1 2">
    <name type="scientific">Pyronema omphalodes (strain CBS 100304)</name>
    <name type="common">Pyronema confluens</name>
    <dbReference type="NCBI Taxonomy" id="1076935"/>
    <lineage>
        <taxon>Eukaryota</taxon>
        <taxon>Fungi</taxon>
        <taxon>Dikarya</taxon>
        <taxon>Ascomycota</taxon>
        <taxon>Pezizomycotina</taxon>
        <taxon>Pezizomycetes</taxon>
        <taxon>Pezizales</taxon>
        <taxon>Pyronemataceae</taxon>
        <taxon>Pyronema</taxon>
    </lineage>
</organism>
<gene>
    <name evidence="1" type="ORF">PCON_04215</name>
</gene>
<dbReference type="AlphaFoldDB" id="U4LY16"/>
<evidence type="ECO:0000313" key="2">
    <source>
        <dbReference type="Proteomes" id="UP000018144"/>
    </source>
</evidence>
<sequence length="142" mass="16481">MTSDTAPIDSVELHAIKFFRYCIMSPDSREEYDHTASMQNMVQNNPANYVLRTCSAHYLALEWLLVGDIGSEDFTDNRGSLEAAFKRRLETLRTAHGLPDYWKRFVEEVKDWSYFKADQEHDAMVKGFGEKLPTGFSYLRQI</sequence>
<name>U4LY16_PYROM</name>
<keyword evidence="2" id="KW-1185">Reference proteome</keyword>
<dbReference type="EMBL" id="HF936612">
    <property type="protein sequence ID" value="CCX34708.1"/>
    <property type="molecule type" value="Genomic_DNA"/>
</dbReference>
<evidence type="ECO:0000313" key="1">
    <source>
        <dbReference type="EMBL" id="CCX34708.1"/>
    </source>
</evidence>
<protein>
    <submittedName>
        <fullName evidence="1">Uncharacterized protein</fullName>
    </submittedName>
</protein>